<evidence type="ECO:0000256" key="5">
    <source>
        <dbReference type="ARBA" id="ARBA00022737"/>
    </source>
</evidence>
<dbReference type="GO" id="GO:0071007">
    <property type="term" value="C:U2-type catalytic step 2 spliceosome"/>
    <property type="evidence" value="ECO:0007669"/>
    <property type="project" value="TreeGrafter"/>
</dbReference>
<keyword evidence="11" id="KW-1185">Reference proteome</keyword>
<dbReference type="EMBL" id="JAIHNG010000118">
    <property type="protein sequence ID" value="KAI5958379.1"/>
    <property type="molecule type" value="Genomic_DNA"/>
</dbReference>
<protein>
    <recommendedName>
        <fullName evidence="8">Pre-mRNA-splicing factor CLF1</fullName>
    </recommendedName>
</protein>
<dbReference type="GO" id="GO:0071014">
    <property type="term" value="C:post-mRNA release spliceosomal complex"/>
    <property type="evidence" value="ECO:0007669"/>
    <property type="project" value="TreeGrafter"/>
</dbReference>
<dbReference type="RefSeq" id="XP_051608970.1">
    <property type="nucleotide sequence ID" value="XM_051752080.1"/>
</dbReference>
<dbReference type="InterPro" id="IPR011990">
    <property type="entry name" value="TPR-like_helical_dom_sf"/>
</dbReference>
<proteinExistence type="inferred from homology"/>
<name>A0AAD5FYS1_9ASCO</name>
<dbReference type="InterPro" id="IPR003107">
    <property type="entry name" value="HAT"/>
</dbReference>
<dbReference type="AlphaFoldDB" id="A0AAD5FYS1"/>
<evidence type="ECO:0000256" key="3">
    <source>
        <dbReference type="ARBA" id="ARBA00022664"/>
    </source>
</evidence>
<evidence type="ECO:0000256" key="4">
    <source>
        <dbReference type="ARBA" id="ARBA00022728"/>
    </source>
</evidence>
<keyword evidence="3" id="KW-0507">mRNA processing</keyword>
<dbReference type="SUPFAM" id="SSF48452">
    <property type="entry name" value="TPR-like"/>
    <property type="match status" value="3"/>
</dbReference>
<dbReference type="GeneID" id="76150795"/>
<evidence type="ECO:0000256" key="7">
    <source>
        <dbReference type="ARBA" id="ARBA00023242"/>
    </source>
</evidence>
<dbReference type="SMART" id="SM00386">
    <property type="entry name" value="HAT"/>
    <property type="match status" value="10"/>
</dbReference>
<dbReference type="InterPro" id="IPR045075">
    <property type="entry name" value="Syf1-like"/>
</dbReference>
<evidence type="ECO:0000256" key="2">
    <source>
        <dbReference type="ARBA" id="ARBA00008644"/>
    </source>
</evidence>
<evidence type="ECO:0000256" key="8">
    <source>
        <dbReference type="ARBA" id="ARBA00039167"/>
    </source>
</evidence>
<comment type="similarity">
    <text evidence="2">Belongs to the crooked-neck family.</text>
</comment>
<evidence type="ECO:0000259" key="9">
    <source>
        <dbReference type="Pfam" id="PF23233"/>
    </source>
</evidence>
<comment type="subcellular location">
    <subcellularLocation>
        <location evidence="1">Nucleus</location>
    </subcellularLocation>
</comment>
<sequence>MESNRQLIFEDTTTKLARPKQTIQDLEELHLYQQTKRKEFEQQLNKNRLNNGQWLRYARWELDHNHDFARARSIMERALDVNIEHVPFWTQYIQFELIHKNVNHARNLLERATSVLPKVNKLWFLYVQTEEMLKNYSMVRQIFERWLTWHPDQSAWDAYIHFESRYDEVGNVRNLFQRYLLEYPSGTVWLKWVNYELHHNRKDVEHIRAVFESAVDSLVEKIDETLPEIVAEWLIWEVECIEYDRVMGIRKLLTDESKFGFATSLRYALYNAISETEKLVGNKIPIEESILLTRKLKYKQDVEDDGTNFDSWWSYIDIIEHSRDMTQIRKAFESACLNTPQDAYKSDKWKQFIMLWIRFAFWEEFDNGDIDAARKVWNECLAVIPHKNFTAGKVWIGLAEFELRNNPEDGLTIFRKVMGRALGQMNYIGPKRNILKHYIATERKLGEWDRVRQLFQKWLEFALVFGQPCNEIVKEYLEFEKFLGETARCESLLQIVTGMAKNEVIAQSFDQNEMFSLAVSFYAEEMNYGEIRKLYRDLVSGKPTTDNWISFALFESTIPTAEQLERFLSSNDTMLEVEVGDEQTENTRAVFDEAVTYFKKVNDIEGRKTVLEAWNQYELVNGNEQSVAAVSQKLPKRVKKRRTVDGIEEEYYEWEFPNDTDPEPSSQPKPSVNKFLENARKWAQSKQ</sequence>
<keyword evidence="7" id="KW-0539">Nucleus</keyword>
<dbReference type="Proteomes" id="UP001204833">
    <property type="component" value="Unassembled WGS sequence"/>
</dbReference>
<reference evidence="10 11" key="1">
    <citation type="journal article" date="2022" name="DNA Res.">
        <title>Genome analysis of five recently described species of the CUG-Ser clade uncovers Candida theae as a new hybrid lineage with pathogenic potential in the Candida parapsilosis species complex.</title>
        <authorList>
            <person name="Mixao V."/>
            <person name="Del Olmo V."/>
            <person name="Hegedusova E."/>
            <person name="Saus E."/>
            <person name="Pryszcz L."/>
            <person name="Cillingova A."/>
            <person name="Nosek J."/>
            <person name="Gabaldon T."/>
        </authorList>
    </citation>
    <scope>NUCLEOTIDE SEQUENCE [LARGE SCALE GENOMIC DNA]</scope>
    <source>
        <strain evidence="10 11">CBS 12239</strain>
    </source>
</reference>
<dbReference type="Gene3D" id="1.25.40.10">
    <property type="entry name" value="Tetratricopeptide repeat domain"/>
    <property type="match status" value="3"/>
</dbReference>
<dbReference type="PANTHER" id="PTHR11246">
    <property type="entry name" value="PRE-MRNA SPLICING FACTOR"/>
    <property type="match status" value="1"/>
</dbReference>
<evidence type="ECO:0000313" key="11">
    <source>
        <dbReference type="Proteomes" id="UP001204833"/>
    </source>
</evidence>
<keyword evidence="5" id="KW-0677">Repeat</keyword>
<gene>
    <name evidence="10" type="ORF">KGF57_002736</name>
</gene>
<dbReference type="Pfam" id="PF23240">
    <property type="entry name" value="HAT_PRP39_N"/>
    <property type="match status" value="1"/>
</dbReference>
<evidence type="ECO:0000256" key="1">
    <source>
        <dbReference type="ARBA" id="ARBA00004123"/>
    </source>
</evidence>
<comment type="caution">
    <text evidence="10">The sequence shown here is derived from an EMBL/GenBank/DDBJ whole genome shotgun (WGS) entry which is preliminary data.</text>
</comment>
<evidence type="ECO:0000313" key="10">
    <source>
        <dbReference type="EMBL" id="KAI5958379.1"/>
    </source>
</evidence>
<dbReference type="PANTHER" id="PTHR11246:SF3">
    <property type="entry name" value="CROOKED NECK-LIKE PROTEIN 1"/>
    <property type="match status" value="1"/>
</dbReference>
<keyword evidence="6" id="KW-0508">mRNA splicing</keyword>
<feature type="domain" description="Pre-mRNA-splicing factor Syf1-like N-terminal HAT-repeats" evidence="9">
    <location>
        <begin position="39"/>
        <end position="181"/>
    </location>
</feature>
<dbReference type="GO" id="GO:0071011">
    <property type="term" value="C:precatalytic spliceosome"/>
    <property type="evidence" value="ECO:0007669"/>
    <property type="project" value="TreeGrafter"/>
</dbReference>
<keyword evidence="4" id="KW-0747">Spliceosome</keyword>
<dbReference type="GO" id="GO:0000974">
    <property type="term" value="C:Prp19 complex"/>
    <property type="evidence" value="ECO:0007669"/>
    <property type="project" value="TreeGrafter"/>
</dbReference>
<accession>A0AAD5FYS1</accession>
<organism evidence="10 11">
    <name type="scientific">Candida theae</name>
    <dbReference type="NCBI Taxonomy" id="1198502"/>
    <lineage>
        <taxon>Eukaryota</taxon>
        <taxon>Fungi</taxon>
        <taxon>Dikarya</taxon>
        <taxon>Ascomycota</taxon>
        <taxon>Saccharomycotina</taxon>
        <taxon>Pichiomycetes</taxon>
        <taxon>Debaryomycetaceae</taxon>
        <taxon>Candida/Lodderomyces clade</taxon>
        <taxon>Candida</taxon>
    </lineage>
</organism>
<dbReference type="GO" id="GO:0000245">
    <property type="term" value="P:spliceosomal complex assembly"/>
    <property type="evidence" value="ECO:0007669"/>
    <property type="project" value="TreeGrafter"/>
</dbReference>
<dbReference type="Pfam" id="PF23233">
    <property type="entry name" value="HAT_Syf1_CNRKL1_N"/>
    <property type="match status" value="1"/>
</dbReference>
<dbReference type="InterPro" id="IPR055433">
    <property type="entry name" value="HAT_Syf1-like_N"/>
</dbReference>
<evidence type="ECO:0000256" key="6">
    <source>
        <dbReference type="ARBA" id="ARBA00023187"/>
    </source>
</evidence>